<dbReference type="AlphaFoldDB" id="A0A975DKG0"/>
<keyword evidence="3" id="KW-0175">Coiled coil</keyword>
<dbReference type="Gene3D" id="3.30.565.10">
    <property type="entry name" value="Histidine kinase-like ATPase, C-terminal domain"/>
    <property type="match status" value="1"/>
</dbReference>
<gene>
    <name evidence="4" type="ORF">J5O05_18315</name>
</gene>
<dbReference type="SUPFAM" id="SSF55874">
    <property type="entry name" value="ATPase domain of HSP90 chaperone/DNA topoisomerase II/histidine kinase"/>
    <property type="match status" value="1"/>
</dbReference>
<reference evidence="4" key="1">
    <citation type="submission" date="2021-03" db="EMBL/GenBank/DDBJ databases">
        <title>Complete Genome of Pseudoalteromonas xiamenensis STKMTI.2, a new potential marine bacterium producing anti-Vibrio compounds.</title>
        <authorList>
            <person name="Handayani D.P."/>
            <person name="Isnansetyo A."/>
            <person name="Istiqomah I."/>
            <person name="Jumina J."/>
        </authorList>
    </citation>
    <scope>NUCLEOTIDE SEQUENCE</scope>
    <source>
        <strain evidence="4">STKMTI.2</strain>
        <plasmid evidence="4">unnamed5</plasmid>
    </source>
</reference>
<sequence length="262" mass="29307">MSEQNIDYKRAFERERRARDELEGLLEAQTRRLYEANVELEDKVAMLEKQKNVILKTEKMATLGTLAAGVAHEINNPLAYVSSNIESLFDFNDTLVGLLHLARELSQSEEIDPDLKAKFVALQKGMSFELMADDIVDIGIDVQEGVRRIAGIVSNLLSFSRPKESKSSNVNLAEVSRSILKLATSQLRNVVVKTEIEEVPETCCNADAIGQVILNLLLNAKDACESEFTRQSCVGTLSQCKPRTYSDWCIRQRSGHGRNDTD</sequence>
<keyword evidence="4" id="KW-0614">Plasmid</keyword>
<evidence type="ECO:0000313" key="5">
    <source>
        <dbReference type="Proteomes" id="UP000664904"/>
    </source>
</evidence>
<dbReference type="Gene3D" id="1.10.287.130">
    <property type="match status" value="1"/>
</dbReference>
<dbReference type="EC" id="2.7.13.3" evidence="2"/>
<evidence type="ECO:0000256" key="3">
    <source>
        <dbReference type="SAM" id="Coils"/>
    </source>
</evidence>
<evidence type="ECO:0000313" key="4">
    <source>
        <dbReference type="EMBL" id="QTH73453.1"/>
    </source>
</evidence>
<dbReference type="CDD" id="cd00082">
    <property type="entry name" value="HisKA"/>
    <property type="match status" value="1"/>
</dbReference>
<dbReference type="PANTHER" id="PTHR43065:SF42">
    <property type="entry name" value="TWO-COMPONENT SENSOR PPRA"/>
    <property type="match status" value="1"/>
</dbReference>
<dbReference type="InterPro" id="IPR036097">
    <property type="entry name" value="HisK_dim/P_sf"/>
</dbReference>
<comment type="catalytic activity">
    <reaction evidence="1">
        <text>ATP + protein L-histidine = ADP + protein N-phospho-L-histidine.</text>
        <dbReference type="EC" id="2.7.13.3"/>
    </reaction>
</comment>
<geneLocation type="plasmid" evidence="4 5">
    <name>unnamed5</name>
</geneLocation>
<proteinExistence type="predicted"/>
<dbReference type="InterPro" id="IPR036890">
    <property type="entry name" value="HATPase_C_sf"/>
</dbReference>
<protein>
    <recommendedName>
        <fullName evidence="2">histidine kinase</fullName>
        <ecNumber evidence="2">2.7.13.3</ecNumber>
    </recommendedName>
</protein>
<organism evidence="4 5">
    <name type="scientific">Pseudoalteromonas xiamenensis</name>
    <dbReference type="NCBI Taxonomy" id="882626"/>
    <lineage>
        <taxon>Bacteria</taxon>
        <taxon>Pseudomonadati</taxon>
        <taxon>Pseudomonadota</taxon>
        <taxon>Gammaproteobacteria</taxon>
        <taxon>Alteromonadales</taxon>
        <taxon>Pseudoalteromonadaceae</taxon>
        <taxon>Pseudoalteromonas</taxon>
    </lineage>
</organism>
<dbReference type="GO" id="GO:0000155">
    <property type="term" value="F:phosphorelay sensor kinase activity"/>
    <property type="evidence" value="ECO:0007669"/>
    <property type="project" value="InterPro"/>
</dbReference>
<evidence type="ECO:0000256" key="1">
    <source>
        <dbReference type="ARBA" id="ARBA00000085"/>
    </source>
</evidence>
<evidence type="ECO:0000256" key="2">
    <source>
        <dbReference type="ARBA" id="ARBA00012438"/>
    </source>
</evidence>
<dbReference type="InterPro" id="IPR003661">
    <property type="entry name" value="HisK_dim/P_dom"/>
</dbReference>
<dbReference type="RefSeq" id="WP_208845065.1">
    <property type="nucleotide sequence ID" value="NZ_CP072135.1"/>
</dbReference>
<feature type="coiled-coil region" evidence="3">
    <location>
        <begin position="12"/>
        <end position="57"/>
    </location>
</feature>
<dbReference type="PANTHER" id="PTHR43065">
    <property type="entry name" value="SENSOR HISTIDINE KINASE"/>
    <property type="match status" value="1"/>
</dbReference>
<keyword evidence="5" id="KW-1185">Reference proteome</keyword>
<dbReference type="SUPFAM" id="SSF47384">
    <property type="entry name" value="Homodimeric domain of signal transducing histidine kinase"/>
    <property type="match status" value="1"/>
</dbReference>
<dbReference type="KEGG" id="pxi:J5O05_18315"/>
<accession>A0A975DKG0</accession>
<dbReference type="Proteomes" id="UP000664904">
    <property type="component" value="Plasmid unnamed5"/>
</dbReference>
<dbReference type="EMBL" id="CP072135">
    <property type="protein sequence ID" value="QTH73453.1"/>
    <property type="molecule type" value="Genomic_DNA"/>
</dbReference>
<name>A0A975DKG0_9GAMM</name>